<feature type="region of interest" description="Disordered" evidence="1">
    <location>
        <begin position="471"/>
        <end position="519"/>
    </location>
</feature>
<feature type="compositionally biased region" description="Basic residues" evidence="1">
    <location>
        <begin position="282"/>
        <end position="291"/>
    </location>
</feature>
<feature type="region of interest" description="Disordered" evidence="1">
    <location>
        <begin position="402"/>
        <end position="440"/>
    </location>
</feature>
<comment type="caution">
    <text evidence="3">The sequence shown here is derived from an EMBL/GenBank/DDBJ whole genome shotgun (WGS) entry which is preliminary data.</text>
</comment>
<gene>
    <name evidence="2" type="ORF">BD626DRAFT_581349</name>
    <name evidence="3" type="ORF">BD626DRAFT_581351</name>
</gene>
<reference evidence="3" key="2">
    <citation type="submission" date="2019-06" db="EMBL/GenBank/DDBJ databases">
        <authorList>
            <consortium name="DOE Joint Genome Institute"/>
            <person name="Ahrendt S.R."/>
            <person name="Cantor M.N."/>
            <person name="Hua S.X."/>
        </authorList>
    </citation>
    <scope>NUCLEOTIDE SEQUENCE</scope>
    <source>
        <strain evidence="3">NL-1724</strain>
    </source>
</reference>
<dbReference type="AlphaFoldDB" id="A0A550CV10"/>
<feature type="region of interest" description="Disordered" evidence="1">
    <location>
        <begin position="240"/>
        <end position="291"/>
    </location>
</feature>
<dbReference type="EMBL" id="VDMD01000002">
    <property type="protein sequence ID" value="TRM68630.1"/>
    <property type="molecule type" value="Genomic_DNA"/>
</dbReference>
<reference evidence="3 4" key="1">
    <citation type="journal article" date="2019" name="New Phytol.">
        <title>Comparative genomics reveals unique wood-decay strategies and fruiting body development in the Schizophyllaceae.</title>
        <authorList>
            <person name="Almasi E."/>
            <person name="Sahu N."/>
            <person name="Krizsan K."/>
            <person name="Balint B."/>
            <person name="Kovacs G.M."/>
            <person name="Kiss B."/>
            <person name="Cseklye J."/>
            <person name="Drula E."/>
            <person name="Henrissat B."/>
            <person name="Nagy I."/>
            <person name="Chovatia M."/>
            <person name="Adam C."/>
            <person name="LaButti K."/>
            <person name="Lipzen A."/>
            <person name="Riley R."/>
            <person name="Grigoriev I.V."/>
            <person name="Nagy L.G."/>
        </authorList>
    </citation>
    <scope>NUCLEOTIDE SEQUENCE [LARGE SCALE GENOMIC DNA]</scope>
    <source>
        <strain evidence="3 4">NL-1724</strain>
    </source>
</reference>
<evidence type="ECO:0000256" key="1">
    <source>
        <dbReference type="SAM" id="MobiDB-lite"/>
    </source>
</evidence>
<feature type="compositionally biased region" description="Polar residues" evidence="1">
    <location>
        <begin position="254"/>
        <end position="264"/>
    </location>
</feature>
<name>A0A550CV10_9AGAR</name>
<evidence type="ECO:0000313" key="4">
    <source>
        <dbReference type="Proteomes" id="UP000320762"/>
    </source>
</evidence>
<protein>
    <submittedName>
        <fullName evidence="3">Uncharacterized protein</fullName>
    </submittedName>
</protein>
<evidence type="ECO:0000313" key="2">
    <source>
        <dbReference type="EMBL" id="TRM68630.1"/>
    </source>
</evidence>
<proteinExistence type="predicted"/>
<organism evidence="3 4">
    <name type="scientific">Schizophyllum amplum</name>
    <dbReference type="NCBI Taxonomy" id="97359"/>
    <lineage>
        <taxon>Eukaryota</taxon>
        <taxon>Fungi</taxon>
        <taxon>Dikarya</taxon>
        <taxon>Basidiomycota</taxon>
        <taxon>Agaricomycotina</taxon>
        <taxon>Agaricomycetes</taxon>
        <taxon>Agaricomycetidae</taxon>
        <taxon>Agaricales</taxon>
        <taxon>Schizophyllaceae</taxon>
        <taxon>Schizophyllum</taxon>
    </lineage>
</organism>
<feature type="region of interest" description="Disordered" evidence="1">
    <location>
        <begin position="117"/>
        <end position="144"/>
    </location>
</feature>
<evidence type="ECO:0000313" key="3">
    <source>
        <dbReference type="EMBL" id="TRM68632.1"/>
    </source>
</evidence>
<keyword evidence="4" id="KW-1185">Reference proteome</keyword>
<dbReference type="EMBL" id="VDMD01000002">
    <property type="protein sequence ID" value="TRM68632.1"/>
    <property type="molecule type" value="Genomic_DNA"/>
</dbReference>
<sequence>MARGRVAAHGLPRRTLLPLEPSFCMADWRPIHDVRAVEAAAMQLMQAGTSCISARIRIGTLRTTYPASAQGLILNSLIAITPQEVELVAALRPSTSASRWYQQLGPQKPAHAMCTKIGQNAGSSDSSSDASDEADGERRRSALLPRPVHALPALDIRLTRAKARVRKQITGRFLLKLRRNRRRHRRFLLLRSSVLFSREETARTPRLAASAVEPAPTLTTPRCATTDAPHNALDATIGTESKLEGGDRPIGAQRDSQTRLSTSEKALVGRKTPERSGQGLRRSARRNCSRARQHRVGLLAYWGAPVKRTPPLKGAALRSRTLLRTRFPDCALFGVAGSSRKTVVICLRTGASATILSSSALDTTLGASRPSTLKDVLARAPEARPVIPAACCDSRLTPDVLSSRPGDAGRARTATGSCRAGGAVSDSEAARISESEHTRSPAGAFAVATATIPGVLSAEMCREMERARSARYEDLAPQGRRLTASSPQLHHRAQSTRSRRSTASTLFAAHPPKEADVAF</sequence>
<dbReference type="Proteomes" id="UP000320762">
    <property type="component" value="Unassembled WGS sequence"/>
</dbReference>
<feature type="compositionally biased region" description="Basic residues" evidence="1">
    <location>
        <begin position="489"/>
        <end position="500"/>
    </location>
</feature>
<feature type="compositionally biased region" description="Basic and acidic residues" evidence="1">
    <location>
        <begin position="428"/>
        <end position="439"/>
    </location>
</feature>
<accession>A0A550CV10</accession>